<dbReference type="Pfam" id="PF03704">
    <property type="entry name" value="BTAD"/>
    <property type="match status" value="1"/>
</dbReference>
<dbReference type="AlphaFoldDB" id="A0A918RXP6"/>
<evidence type="ECO:0000313" key="9">
    <source>
        <dbReference type="Proteomes" id="UP000623010"/>
    </source>
</evidence>
<sequence length="282" mass="30998">MAERPHRARPGGRGDRRDGAVLTWRTLGLLEVVRDGRPVTPTAPKTRQVLALLLARRNTLVPLPVIVAELWDHAPPRSATGTVQTYVYQLRRLLQSDADTAAGTGPLVTGAAGYLLRVGTGEYDTAEFERLTAEARAAFDAGEERAAADLLDAALARWGGPPFADVTRGPCLRAHALRLEELHLHALELRIAVGLRLGRHRELVGELKELACAHPLHEWFQGGLIIALERSGRRSEALQVYQRLRDLLREELGLDPSPGLQRIRQHVLTDRVTAADLDLLPG</sequence>
<dbReference type="PANTHER" id="PTHR35807">
    <property type="entry name" value="TRANSCRIPTIONAL REGULATOR REDD-RELATED"/>
    <property type="match status" value="1"/>
</dbReference>
<feature type="DNA-binding region" description="OmpR/PhoB-type" evidence="6">
    <location>
        <begin position="12"/>
        <end position="118"/>
    </location>
</feature>
<dbReference type="Gene3D" id="1.25.40.10">
    <property type="entry name" value="Tetratricopeptide repeat domain"/>
    <property type="match status" value="1"/>
</dbReference>
<dbReference type="InterPro" id="IPR001867">
    <property type="entry name" value="OmpR/PhoB-type_DNA-bd"/>
</dbReference>
<gene>
    <name evidence="8" type="ORF">GCM10010389_63710</name>
</gene>
<evidence type="ECO:0000256" key="6">
    <source>
        <dbReference type="PROSITE-ProRule" id="PRU01091"/>
    </source>
</evidence>
<dbReference type="Pfam" id="PF00486">
    <property type="entry name" value="Trans_reg_C"/>
    <property type="match status" value="1"/>
</dbReference>
<dbReference type="Gene3D" id="1.10.10.10">
    <property type="entry name" value="Winged helix-like DNA-binding domain superfamily/Winged helix DNA-binding domain"/>
    <property type="match status" value="1"/>
</dbReference>
<dbReference type="InterPro" id="IPR011990">
    <property type="entry name" value="TPR-like_helical_dom_sf"/>
</dbReference>
<keyword evidence="2" id="KW-0902">Two-component regulatory system</keyword>
<feature type="domain" description="OmpR/PhoB-type" evidence="7">
    <location>
        <begin position="12"/>
        <end position="118"/>
    </location>
</feature>
<dbReference type="CDD" id="cd15831">
    <property type="entry name" value="BTAD"/>
    <property type="match status" value="1"/>
</dbReference>
<dbReference type="Proteomes" id="UP000623010">
    <property type="component" value="Unassembled WGS sequence"/>
</dbReference>
<dbReference type="EMBL" id="BMWH01000044">
    <property type="protein sequence ID" value="GHA16470.1"/>
    <property type="molecule type" value="Genomic_DNA"/>
</dbReference>
<protein>
    <recommendedName>
        <fullName evidence="7">OmpR/PhoB-type domain-containing protein</fullName>
    </recommendedName>
</protein>
<keyword evidence="5" id="KW-0804">Transcription</keyword>
<dbReference type="RefSeq" id="WP_229880180.1">
    <property type="nucleotide sequence ID" value="NZ_BMWH01000044.1"/>
</dbReference>
<dbReference type="SMART" id="SM00862">
    <property type="entry name" value="Trans_reg_C"/>
    <property type="match status" value="1"/>
</dbReference>
<dbReference type="InterPro" id="IPR016032">
    <property type="entry name" value="Sig_transdc_resp-reg_C-effctor"/>
</dbReference>
<evidence type="ECO:0000256" key="5">
    <source>
        <dbReference type="ARBA" id="ARBA00023163"/>
    </source>
</evidence>
<dbReference type="InterPro" id="IPR036388">
    <property type="entry name" value="WH-like_DNA-bd_sf"/>
</dbReference>
<dbReference type="GO" id="GO:0000160">
    <property type="term" value="P:phosphorelay signal transduction system"/>
    <property type="evidence" value="ECO:0007669"/>
    <property type="project" value="UniProtKB-KW"/>
</dbReference>
<dbReference type="SUPFAM" id="SSF48452">
    <property type="entry name" value="TPR-like"/>
    <property type="match status" value="1"/>
</dbReference>
<keyword evidence="9" id="KW-1185">Reference proteome</keyword>
<proteinExistence type="inferred from homology"/>
<keyword evidence="3" id="KW-0805">Transcription regulation</keyword>
<dbReference type="PANTHER" id="PTHR35807:SF1">
    <property type="entry name" value="TRANSCRIPTIONAL REGULATOR REDD"/>
    <property type="match status" value="1"/>
</dbReference>
<dbReference type="InterPro" id="IPR051677">
    <property type="entry name" value="AfsR-DnrI-RedD_regulator"/>
</dbReference>
<evidence type="ECO:0000259" key="7">
    <source>
        <dbReference type="PROSITE" id="PS51755"/>
    </source>
</evidence>
<comment type="caution">
    <text evidence="8">The sequence shown here is derived from an EMBL/GenBank/DDBJ whole genome shotgun (WGS) entry which is preliminary data.</text>
</comment>
<evidence type="ECO:0000256" key="1">
    <source>
        <dbReference type="ARBA" id="ARBA00005820"/>
    </source>
</evidence>
<reference evidence="8" key="2">
    <citation type="submission" date="2020-09" db="EMBL/GenBank/DDBJ databases">
        <authorList>
            <person name="Sun Q."/>
            <person name="Ohkuma M."/>
        </authorList>
    </citation>
    <scope>NUCLEOTIDE SEQUENCE</scope>
    <source>
        <strain evidence="8">JCM 5016</strain>
    </source>
</reference>
<dbReference type="SMART" id="SM01043">
    <property type="entry name" value="BTAD"/>
    <property type="match status" value="1"/>
</dbReference>
<accession>A0A918RXP6</accession>
<comment type="similarity">
    <text evidence="1">Belongs to the AfsR/DnrI/RedD regulatory family.</text>
</comment>
<organism evidence="8 9">
    <name type="scientific">Streptomyces echinoruber</name>
    <dbReference type="NCBI Taxonomy" id="68898"/>
    <lineage>
        <taxon>Bacteria</taxon>
        <taxon>Bacillati</taxon>
        <taxon>Actinomycetota</taxon>
        <taxon>Actinomycetes</taxon>
        <taxon>Kitasatosporales</taxon>
        <taxon>Streptomycetaceae</taxon>
        <taxon>Streptomyces</taxon>
    </lineage>
</organism>
<evidence type="ECO:0000256" key="3">
    <source>
        <dbReference type="ARBA" id="ARBA00023015"/>
    </source>
</evidence>
<keyword evidence="4 6" id="KW-0238">DNA-binding</keyword>
<dbReference type="PROSITE" id="PS51755">
    <property type="entry name" value="OMPR_PHOB"/>
    <property type="match status" value="1"/>
</dbReference>
<dbReference type="SUPFAM" id="SSF46894">
    <property type="entry name" value="C-terminal effector domain of the bipartite response regulators"/>
    <property type="match status" value="1"/>
</dbReference>
<name>A0A918RXP6_9ACTN</name>
<dbReference type="GO" id="GO:0006355">
    <property type="term" value="P:regulation of DNA-templated transcription"/>
    <property type="evidence" value="ECO:0007669"/>
    <property type="project" value="InterPro"/>
</dbReference>
<reference evidence="8" key="1">
    <citation type="journal article" date="2014" name="Int. J. Syst. Evol. Microbiol.">
        <title>Complete genome sequence of Corynebacterium casei LMG S-19264T (=DSM 44701T), isolated from a smear-ripened cheese.</title>
        <authorList>
            <consortium name="US DOE Joint Genome Institute (JGI-PGF)"/>
            <person name="Walter F."/>
            <person name="Albersmeier A."/>
            <person name="Kalinowski J."/>
            <person name="Ruckert C."/>
        </authorList>
    </citation>
    <scope>NUCLEOTIDE SEQUENCE</scope>
    <source>
        <strain evidence="8">JCM 5016</strain>
    </source>
</reference>
<dbReference type="InterPro" id="IPR005158">
    <property type="entry name" value="BTAD"/>
</dbReference>
<evidence type="ECO:0000313" key="8">
    <source>
        <dbReference type="EMBL" id="GHA16470.1"/>
    </source>
</evidence>
<dbReference type="GO" id="GO:0003677">
    <property type="term" value="F:DNA binding"/>
    <property type="evidence" value="ECO:0007669"/>
    <property type="project" value="UniProtKB-UniRule"/>
</dbReference>
<evidence type="ECO:0000256" key="2">
    <source>
        <dbReference type="ARBA" id="ARBA00023012"/>
    </source>
</evidence>
<evidence type="ECO:0000256" key="4">
    <source>
        <dbReference type="ARBA" id="ARBA00023125"/>
    </source>
</evidence>